<evidence type="ECO:0000313" key="2">
    <source>
        <dbReference type="Proteomes" id="UP000003940"/>
    </source>
</evidence>
<dbReference type="KEGG" id="mgw:HFMG01WIA_4566"/>
<dbReference type="RefSeq" id="WP_014886212.1">
    <property type="nucleotide sequence ID" value="NC_018410.1"/>
</dbReference>
<sequence length="144" mass="16072">MLNDSSARTQDIINANIYLENNIALANAYKTAFDQKNSELIKAYEQLKEYLITEPDVLPYYYGNELDAVRIFYTSAKNLVNNKLEPLEGEVPTLVEVNITNRNLLLAIQGVIIRRNISSIGSGGTFPSWSFARPDGSGTTTTTY</sequence>
<evidence type="ECO:0000313" key="1">
    <source>
        <dbReference type="EMBL" id="AFP79427.1"/>
    </source>
</evidence>
<name>J3TRS2_MYCGL</name>
<accession>J3TRS2</accession>
<proteinExistence type="predicted"/>
<dbReference type="EMBL" id="CP003510">
    <property type="protein sequence ID" value="AFP79427.1"/>
    <property type="molecule type" value="Genomic_DNA"/>
</dbReference>
<dbReference type="Proteomes" id="UP000003940">
    <property type="component" value="Chromosome"/>
</dbReference>
<dbReference type="HOGENOM" id="CLU_1794360_0_0_14"/>
<protein>
    <submittedName>
        <fullName evidence="1">Variably expressed lipoprotein and hemagglutinin (VlhA) family protein domain protein</fullName>
    </submittedName>
</protein>
<organism evidence="1 2">
    <name type="scientific">Mycoplasmoides gallisepticum WI01_2001.043-13-2P</name>
    <dbReference type="NCBI Taxonomy" id="1159201"/>
    <lineage>
        <taxon>Bacteria</taxon>
        <taxon>Bacillati</taxon>
        <taxon>Mycoplasmatota</taxon>
        <taxon>Mycoplasmoidales</taxon>
        <taxon>Mycoplasmoidaceae</taxon>
        <taxon>Mycoplasmoides</taxon>
    </lineage>
</organism>
<gene>
    <name evidence="1" type="ORF">HFMG01WIA_4566</name>
</gene>
<dbReference type="AlphaFoldDB" id="J3TRS2"/>
<keyword evidence="1" id="KW-0449">Lipoprotein</keyword>
<reference evidence="1 2" key="1">
    <citation type="journal article" date="2012" name="Microbiology">
        <title>Extensive variation in surface lipoprotein gene content and genomic changes associated with virulence during evolution of a novel North American house finch epizootic strain of Mycoplasma gallisepticum.</title>
        <authorList>
            <person name="Tulman E.R."/>
            <person name="Liao X."/>
            <person name="Szczepanek S.M."/>
            <person name="Ley D.H."/>
            <person name="Kutish G.F."/>
            <person name="Geary S.J."/>
        </authorList>
    </citation>
    <scope>NUCLEOTIDE SEQUENCE [LARGE SCALE GENOMIC DNA]</scope>
    <source>
        <strain evidence="2">House finch-associated</strain>
    </source>
</reference>